<name>A0A0E9U7S7_ANGAN</name>
<dbReference type="AlphaFoldDB" id="A0A0E9U7S7"/>
<protein>
    <submittedName>
        <fullName evidence="1">Uncharacterized protein</fullName>
    </submittedName>
</protein>
<reference evidence="1" key="1">
    <citation type="submission" date="2014-11" db="EMBL/GenBank/DDBJ databases">
        <authorList>
            <person name="Amaro Gonzalez C."/>
        </authorList>
    </citation>
    <scope>NUCLEOTIDE SEQUENCE</scope>
</reference>
<proteinExistence type="predicted"/>
<organism evidence="1">
    <name type="scientific">Anguilla anguilla</name>
    <name type="common">European freshwater eel</name>
    <name type="synonym">Muraena anguilla</name>
    <dbReference type="NCBI Taxonomy" id="7936"/>
    <lineage>
        <taxon>Eukaryota</taxon>
        <taxon>Metazoa</taxon>
        <taxon>Chordata</taxon>
        <taxon>Craniata</taxon>
        <taxon>Vertebrata</taxon>
        <taxon>Euteleostomi</taxon>
        <taxon>Actinopterygii</taxon>
        <taxon>Neopterygii</taxon>
        <taxon>Teleostei</taxon>
        <taxon>Anguilliformes</taxon>
        <taxon>Anguillidae</taxon>
        <taxon>Anguilla</taxon>
    </lineage>
</organism>
<reference evidence="1" key="2">
    <citation type="journal article" date="2015" name="Fish Shellfish Immunol.">
        <title>Early steps in the European eel (Anguilla anguilla)-Vibrio vulnificus interaction in the gills: Role of the RtxA13 toxin.</title>
        <authorList>
            <person name="Callol A."/>
            <person name="Pajuelo D."/>
            <person name="Ebbesson L."/>
            <person name="Teles M."/>
            <person name="MacKenzie S."/>
            <person name="Amaro C."/>
        </authorList>
    </citation>
    <scope>NUCLEOTIDE SEQUENCE</scope>
</reference>
<accession>A0A0E9U7S7</accession>
<dbReference type="EMBL" id="GBXM01046810">
    <property type="protein sequence ID" value="JAH61767.1"/>
    <property type="molecule type" value="Transcribed_RNA"/>
</dbReference>
<evidence type="ECO:0000313" key="1">
    <source>
        <dbReference type="EMBL" id="JAH61767.1"/>
    </source>
</evidence>
<sequence length="22" mass="2699">MDSVTPNLSPLFIQHIYWDYCR</sequence>